<dbReference type="EMBL" id="FYAJ01000003">
    <property type="protein sequence ID" value="SMY35399.1"/>
    <property type="molecule type" value="Genomic_DNA"/>
</dbReference>
<dbReference type="RefSeq" id="WP_087853729.1">
    <property type="nucleotide sequence ID" value="NZ_FYAJ01000003.1"/>
</dbReference>
<dbReference type="Proteomes" id="UP000195719">
    <property type="component" value="Unassembled WGS sequence"/>
</dbReference>
<sequence length="273" mass="31977">MFGEKFVLLQQEGFLTQSSLSQGLTNLRKANMGDKEKGLFYSAFFQLSIGIERLMKLTILLEYMLENKLEVMTDKQLKHKYGHKIKDLYSSIKSIAVRHDLPVDGFYHDGIEWSMIHFIHEFALTARYYNLSKLSGGSNTNDPLSEWWDIIYDIYLDEVAETKRNKISKKCYSICDANGSNSFTYHHDFHGNIMTEFEFLLYPKIIEASSPHATWFIIKILKPIFNVMRELQFKVQELEHDLGEDRSVIPCLHEFFPFLCSTRNMALRRKSWG</sequence>
<reference evidence="2" key="1">
    <citation type="submission" date="2017-06" db="EMBL/GenBank/DDBJ databases">
        <authorList>
            <person name="Rodrigo-Torres L."/>
            <person name="Arahal R.D."/>
            <person name="Lucena T."/>
        </authorList>
    </citation>
    <scope>NUCLEOTIDE SEQUENCE [LARGE SCALE GENOMIC DNA]</scope>
    <source>
        <strain evidence="2">CECT 9192</strain>
    </source>
</reference>
<proteinExistence type="predicted"/>
<gene>
    <name evidence="1" type="ORF">PAND9192_02072</name>
</gene>
<protein>
    <submittedName>
        <fullName evidence="1">Uncharacterized protein</fullName>
    </submittedName>
</protein>
<organism evidence="1 2">
    <name type="scientific">Photobacterium andalusiense</name>
    <dbReference type="NCBI Taxonomy" id="2204296"/>
    <lineage>
        <taxon>Bacteria</taxon>
        <taxon>Pseudomonadati</taxon>
        <taxon>Pseudomonadota</taxon>
        <taxon>Gammaproteobacteria</taxon>
        <taxon>Vibrionales</taxon>
        <taxon>Vibrionaceae</taxon>
        <taxon>Photobacterium</taxon>
    </lineage>
</organism>
<keyword evidence="2" id="KW-1185">Reference proteome</keyword>
<evidence type="ECO:0000313" key="2">
    <source>
        <dbReference type="Proteomes" id="UP000195719"/>
    </source>
</evidence>
<dbReference type="AlphaFoldDB" id="A0A1Y6MHK2"/>
<name>A0A1Y6MHK2_9GAMM</name>
<accession>A0A1Y6MHK2</accession>
<evidence type="ECO:0000313" key="1">
    <source>
        <dbReference type="EMBL" id="SMY35399.1"/>
    </source>
</evidence>